<keyword evidence="4" id="KW-0804">Transcription</keyword>
<dbReference type="CDD" id="cd12148">
    <property type="entry name" value="fungal_TF_MHR"/>
    <property type="match status" value="1"/>
</dbReference>
<evidence type="ECO:0000256" key="2">
    <source>
        <dbReference type="ARBA" id="ARBA00023015"/>
    </source>
</evidence>
<dbReference type="InterPro" id="IPR007219">
    <property type="entry name" value="XnlR_reg_dom"/>
</dbReference>
<keyword evidence="5" id="KW-0539">Nucleus</keyword>
<dbReference type="InterPro" id="IPR051089">
    <property type="entry name" value="prtT"/>
</dbReference>
<dbReference type="GO" id="GO:0008270">
    <property type="term" value="F:zinc ion binding"/>
    <property type="evidence" value="ECO:0007669"/>
    <property type="project" value="InterPro"/>
</dbReference>
<evidence type="ECO:0000313" key="8">
    <source>
        <dbReference type="Proteomes" id="UP000308730"/>
    </source>
</evidence>
<sequence length="689" mass="77576">MSDILRKQIREKDAKIDQLLGRLNPPPSLATPMSIVPSKLALTPAHRAKHQAVLAWLERNRNSVKYKVDVSALEDGPVSDDDGEDDEEGADKKSILRQLNFTPGGSAPAGILASTALSCNRHQSPTPGSHATTDEDCRDLRVEGGIGSRSYFQPGPSTNLELRRLIVERQAAPEILLSGLINYEDAIKLFDIFFRTINYFVPILDENIHTPAAVLGRCPFLFTVVCALASRYYEEKPDIYVLAMHLAKAAAGNAFLGGWKTVEMCQAYLLLGSYSPPARRLEEDRSWFFTGLAFRLAMDLSLNRLPDDKPTAERSQREILNRTRTWLSCFILDRCICVNVGKPFMMPDDDIVRQAAKNMLNWKYHQPSDVFLVSLTELLRIITRFSETVNPVFEHQVNLREHCDLMTLHNIADAELNGWKRAAEERCSQVNPREDQVGRALQLSLVYSVFYYCRLVTFSVGLQQVIKQRALREDDIFFAGCLNAAYSVLEIMLNDLIPSGLIRCAPEHTFTLSAFATAVLIKFLRPQFASKLNHIQEDRIIDLVKRLLDALDAERQGLDEQHASRRYARFLKNLLKPHIEEVDARRHAQEVMVGHHHTYQPMDPPSTIAFQGSSLDAGLLQPQDPADNRALFQGLFQEEYASHSIWDDTLGTSSDQAAVPMPPILGFPDPAFLASMFSYAEQADPTHLF</sequence>
<dbReference type="GO" id="GO:0005634">
    <property type="term" value="C:nucleus"/>
    <property type="evidence" value="ECO:0007669"/>
    <property type="project" value="UniProtKB-SubCell"/>
</dbReference>
<dbReference type="GO" id="GO:0000976">
    <property type="term" value="F:transcription cis-regulatory region binding"/>
    <property type="evidence" value="ECO:0007669"/>
    <property type="project" value="TreeGrafter"/>
</dbReference>
<evidence type="ECO:0000256" key="3">
    <source>
        <dbReference type="ARBA" id="ARBA00023125"/>
    </source>
</evidence>
<name>A0A4S4N2Z2_9APHY</name>
<keyword evidence="3" id="KW-0238">DNA-binding</keyword>
<dbReference type="SMART" id="SM00906">
    <property type="entry name" value="Fungal_trans"/>
    <property type="match status" value="1"/>
</dbReference>
<evidence type="ECO:0000256" key="1">
    <source>
        <dbReference type="ARBA" id="ARBA00004123"/>
    </source>
</evidence>
<evidence type="ECO:0000313" key="7">
    <source>
        <dbReference type="EMBL" id="THH32188.1"/>
    </source>
</evidence>
<keyword evidence="8" id="KW-1185">Reference proteome</keyword>
<evidence type="ECO:0000259" key="6">
    <source>
        <dbReference type="SMART" id="SM00906"/>
    </source>
</evidence>
<organism evidence="7 8">
    <name type="scientific">Antrodiella citrinella</name>
    <dbReference type="NCBI Taxonomy" id="2447956"/>
    <lineage>
        <taxon>Eukaryota</taxon>
        <taxon>Fungi</taxon>
        <taxon>Dikarya</taxon>
        <taxon>Basidiomycota</taxon>
        <taxon>Agaricomycotina</taxon>
        <taxon>Agaricomycetes</taxon>
        <taxon>Polyporales</taxon>
        <taxon>Steccherinaceae</taxon>
        <taxon>Antrodiella</taxon>
    </lineage>
</organism>
<dbReference type="Pfam" id="PF04082">
    <property type="entry name" value="Fungal_trans"/>
    <property type="match status" value="1"/>
</dbReference>
<accession>A0A4S4N2Z2</accession>
<keyword evidence="2" id="KW-0805">Transcription regulation</keyword>
<dbReference type="GO" id="GO:0006351">
    <property type="term" value="P:DNA-templated transcription"/>
    <property type="evidence" value="ECO:0007669"/>
    <property type="project" value="InterPro"/>
</dbReference>
<dbReference type="OrthoDB" id="39175at2759"/>
<gene>
    <name evidence="7" type="ORF">EUX98_g1983</name>
</gene>
<dbReference type="PANTHER" id="PTHR31845">
    <property type="entry name" value="FINGER DOMAIN PROTEIN, PUTATIVE-RELATED"/>
    <property type="match status" value="1"/>
</dbReference>
<evidence type="ECO:0000256" key="4">
    <source>
        <dbReference type="ARBA" id="ARBA00023163"/>
    </source>
</evidence>
<feature type="domain" description="Xylanolytic transcriptional activator regulatory" evidence="6">
    <location>
        <begin position="286"/>
        <end position="362"/>
    </location>
</feature>
<proteinExistence type="predicted"/>
<dbReference type="EMBL" id="SGPM01000027">
    <property type="protein sequence ID" value="THH32188.1"/>
    <property type="molecule type" value="Genomic_DNA"/>
</dbReference>
<protein>
    <recommendedName>
        <fullName evidence="6">Xylanolytic transcriptional activator regulatory domain-containing protein</fullName>
    </recommendedName>
</protein>
<dbReference type="PANTHER" id="PTHR31845:SF19">
    <property type="entry name" value="TRANSCRIPTION FACTOR DOMAIN-CONTAINING PROTEIN"/>
    <property type="match status" value="1"/>
</dbReference>
<dbReference type="Proteomes" id="UP000308730">
    <property type="component" value="Unassembled WGS sequence"/>
</dbReference>
<comment type="caution">
    <text evidence="7">The sequence shown here is derived from an EMBL/GenBank/DDBJ whole genome shotgun (WGS) entry which is preliminary data.</text>
</comment>
<evidence type="ECO:0000256" key="5">
    <source>
        <dbReference type="ARBA" id="ARBA00023242"/>
    </source>
</evidence>
<dbReference type="GO" id="GO:0000981">
    <property type="term" value="F:DNA-binding transcription factor activity, RNA polymerase II-specific"/>
    <property type="evidence" value="ECO:0007669"/>
    <property type="project" value="TreeGrafter"/>
</dbReference>
<reference evidence="7 8" key="1">
    <citation type="submission" date="2019-02" db="EMBL/GenBank/DDBJ databases">
        <title>Genome sequencing of the rare red list fungi Antrodiella citrinella (Flaviporus citrinellus).</title>
        <authorList>
            <person name="Buettner E."/>
            <person name="Kellner H."/>
        </authorList>
    </citation>
    <scope>NUCLEOTIDE SEQUENCE [LARGE SCALE GENOMIC DNA]</scope>
    <source>
        <strain evidence="7 8">DSM 108506</strain>
    </source>
</reference>
<comment type="subcellular location">
    <subcellularLocation>
        <location evidence="1">Nucleus</location>
    </subcellularLocation>
</comment>
<dbReference type="AlphaFoldDB" id="A0A4S4N2Z2"/>